<evidence type="ECO:0000313" key="7">
    <source>
        <dbReference type="Proteomes" id="UP000762253"/>
    </source>
</evidence>
<feature type="repeat" description="TPR" evidence="4">
    <location>
        <begin position="851"/>
        <end position="884"/>
    </location>
</feature>
<dbReference type="Pfam" id="PF00515">
    <property type="entry name" value="TPR_1"/>
    <property type="match status" value="1"/>
</dbReference>
<keyword evidence="4" id="KW-0802">TPR repeat</keyword>
<feature type="region of interest" description="Disordered" evidence="5">
    <location>
        <begin position="37"/>
        <end position="80"/>
    </location>
</feature>
<dbReference type="RefSeq" id="WP_169268872.1">
    <property type="nucleotide sequence ID" value="NZ_QMEC01000263.1"/>
</dbReference>
<feature type="repeat" description="TPR" evidence="4">
    <location>
        <begin position="647"/>
        <end position="680"/>
    </location>
</feature>
<feature type="repeat" description="TPR" evidence="4">
    <location>
        <begin position="613"/>
        <end position="646"/>
    </location>
</feature>
<feature type="compositionally biased region" description="Low complexity" evidence="5">
    <location>
        <begin position="37"/>
        <end position="47"/>
    </location>
</feature>
<comment type="pathway">
    <text evidence="1">Protein modification; protein glycosylation.</text>
</comment>
<evidence type="ECO:0000313" key="6">
    <source>
        <dbReference type="EMBL" id="NMF67331.1"/>
    </source>
</evidence>
<accession>A0ABX1MJV2</accession>
<feature type="repeat" description="TPR" evidence="4">
    <location>
        <begin position="783"/>
        <end position="816"/>
    </location>
</feature>
<dbReference type="NCBIfam" id="NF041121">
    <property type="entry name" value="SAV_2336_NTERM"/>
    <property type="match status" value="1"/>
</dbReference>
<dbReference type="InterPro" id="IPR019734">
    <property type="entry name" value="TPR_rpt"/>
</dbReference>
<dbReference type="Gene3D" id="1.25.40.10">
    <property type="entry name" value="Tetratricopeptide repeat domain"/>
    <property type="match status" value="6"/>
</dbReference>
<dbReference type="SMART" id="SM00028">
    <property type="entry name" value="TPR"/>
    <property type="match status" value="11"/>
</dbReference>
<feature type="repeat" description="TPR" evidence="4">
    <location>
        <begin position="545"/>
        <end position="578"/>
    </location>
</feature>
<evidence type="ECO:0000256" key="4">
    <source>
        <dbReference type="PROSITE-ProRule" id="PRU00339"/>
    </source>
</evidence>
<dbReference type="Pfam" id="PF13414">
    <property type="entry name" value="TPR_11"/>
    <property type="match status" value="5"/>
</dbReference>
<dbReference type="EMBL" id="QMEC01000263">
    <property type="protein sequence ID" value="NMF67331.1"/>
    <property type="molecule type" value="Genomic_DNA"/>
</dbReference>
<feature type="compositionally biased region" description="Polar residues" evidence="5">
    <location>
        <begin position="48"/>
        <end position="67"/>
    </location>
</feature>
<gene>
    <name evidence="6" type="ORF">DP115_33210</name>
</gene>
<keyword evidence="3" id="KW-0808">Transferase</keyword>
<keyword evidence="7" id="KW-1185">Reference proteome</keyword>
<comment type="caution">
    <text evidence="6">The sequence shown here is derived from an EMBL/GenBank/DDBJ whole genome shotgun (WGS) entry which is preliminary data.</text>
</comment>
<feature type="repeat" description="TPR" evidence="4">
    <location>
        <begin position="681"/>
        <end position="714"/>
    </location>
</feature>
<dbReference type="PROSITE" id="PS50005">
    <property type="entry name" value="TPR"/>
    <property type="match status" value="11"/>
</dbReference>
<reference evidence="6 7" key="1">
    <citation type="submission" date="2018-06" db="EMBL/GenBank/DDBJ databases">
        <title>Comparative genomics of Brasilonema spp. strains.</title>
        <authorList>
            <person name="Alvarenga D.O."/>
            <person name="Fiore M.F."/>
            <person name="Varani A.M."/>
        </authorList>
    </citation>
    <scope>NUCLEOTIDE SEQUENCE [LARGE SCALE GENOMIC DNA]</scope>
    <source>
        <strain evidence="6 7">UFV-OR1</strain>
    </source>
</reference>
<dbReference type="Proteomes" id="UP000762253">
    <property type="component" value="Unassembled WGS sequence"/>
</dbReference>
<proteinExistence type="predicted"/>
<dbReference type="SUPFAM" id="SSF48452">
    <property type="entry name" value="TPR-like"/>
    <property type="match status" value="2"/>
</dbReference>
<feature type="repeat" description="TPR" evidence="4">
    <location>
        <begin position="579"/>
        <end position="612"/>
    </location>
</feature>
<evidence type="ECO:0000256" key="5">
    <source>
        <dbReference type="SAM" id="MobiDB-lite"/>
    </source>
</evidence>
<name>A0ABX1MJV2_9CYAN</name>
<dbReference type="InterPro" id="IPR011990">
    <property type="entry name" value="TPR-like_helical_dom_sf"/>
</dbReference>
<dbReference type="InterPro" id="IPR047738">
    <property type="entry name" value="SAV_2336-like_N"/>
</dbReference>
<feature type="repeat" description="TPR" evidence="4">
    <location>
        <begin position="715"/>
        <end position="748"/>
    </location>
</feature>
<feature type="repeat" description="TPR" evidence="4">
    <location>
        <begin position="817"/>
        <end position="850"/>
    </location>
</feature>
<feature type="repeat" description="TPR" evidence="4">
    <location>
        <begin position="749"/>
        <end position="782"/>
    </location>
</feature>
<dbReference type="InterPro" id="IPR051939">
    <property type="entry name" value="Glycosyltr_41/O-GlcNAc_trsf"/>
</dbReference>
<evidence type="ECO:0000256" key="3">
    <source>
        <dbReference type="ARBA" id="ARBA00022679"/>
    </source>
</evidence>
<sequence length="935" mass="103760">MISRAIAILQQAGFDLTARELAEIIWLAVHIEESEQSQQQAQQQSQQLNPPETQTQETPEIASSPQVTEPGAEVSLPSSVLSSAKSSQSREAIPIKVPAAVALRNSLALARALRPLMRKIPSPTENILDEEATVYRIAQEKIWVPVLKPAPERWLELALVVEQSSSTAVWKQTITELQRLLKHHGAFRDVRTWELKVTETKAQLFPQNSTGAYSSTPYSPEVLIDSKGQRLILLVSDCISPAWRNKFIHPLLELWGRKGLMTILQLLPERLWERTALASEIPVQLHSLNPGVFNSQLIVETWDDDITDEIENTLQKDANKIKNPIPVPIVTLEPEPLLLWSRVIAGLGNVKTAGFKFSSEFSSVNGVEHSDTQQFTEHKQLNLTPAALVSRFRATASPLARRLAGLMAAAPVSLPVVQLIQQTLLPQSSQIHVAEVFMSGLLKPLTPIRQNTDADYIEYEFVEGIRELLLESVPVSKTISVIDNVSEFVAKRLGLSVREFEARLLVPASGGEDSVETKIRPFAQLKAQVLRQLGGEYARLADEIVTVHFKQGLALYKQGKLDEAITSYQKPLQIDPNNPIAHNHLGIALKNQGKLDEAIASYQRALQIDPNLANAHYNLGNALYDQGKLDEAIASYRKALQIDPNYANAHRNLGLALKDQGKLEEAIASYQRALQIYPNYPDAHNNLGNALKNQGKLDQAIASYRKALQMDPIYADVHFVLGNALSDQGKLDQAIASYQRALQIYPNYADAHNNLGIALKNQAKLDEAIASYRQALQIDPNYAYSHNNLGNALYDQGKLDQAIASYRQALQIDPNYPDAHNNLGIALRNQGKLDQAIASYQRALQIDPNYAKAHFNQGLALSDQGKLDQAIASYRQGLQIDPNDAKAHNNLGIALSDQGKLDQAIAELEIAVRLDPSSTLYRKNLENYKNEKKDF</sequence>
<evidence type="ECO:0000256" key="2">
    <source>
        <dbReference type="ARBA" id="ARBA00022676"/>
    </source>
</evidence>
<organism evidence="6 7">
    <name type="scientific">Brasilonema octagenarum UFV-OR1</name>
    <dbReference type="NCBI Taxonomy" id="417115"/>
    <lineage>
        <taxon>Bacteria</taxon>
        <taxon>Bacillati</taxon>
        <taxon>Cyanobacteriota</taxon>
        <taxon>Cyanophyceae</taxon>
        <taxon>Nostocales</taxon>
        <taxon>Scytonemataceae</taxon>
        <taxon>Brasilonema</taxon>
        <taxon>Octagenarum group</taxon>
    </lineage>
</organism>
<keyword evidence="2" id="KW-0328">Glycosyltransferase</keyword>
<evidence type="ECO:0000256" key="1">
    <source>
        <dbReference type="ARBA" id="ARBA00004922"/>
    </source>
</evidence>
<feature type="repeat" description="TPR" evidence="4">
    <location>
        <begin position="885"/>
        <end position="918"/>
    </location>
</feature>
<dbReference type="PROSITE" id="PS50293">
    <property type="entry name" value="TPR_REGION"/>
    <property type="match status" value="11"/>
</dbReference>
<dbReference type="PANTHER" id="PTHR44835">
    <property type="entry name" value="UDP-N-ACETYLGLUCOSAMINE--PEPTIDE N-ACETYLGLUCOSAMINYLTRANSFERASE SPINDLY-RELATED"/>
    <property type="match status" value="1"/>
</dbReference>
<protein>
    <recommendedName>
        <fullName evidence="8">UDP-N-acetylglucosamine--peptide N-acetylglucosaminyltransferase SPINDLY</fullName>
    </recommendedName>
</protein>
<dbReference type="PANTHER" id="PTHR44835:SF1">
    <property type="entry name" value="PROTEIN O-GLCNAC TRANSFERASE"/>
    <property type="match status" value="1"/>
</dbReference>
<evidence type="ECO:0008006" key="8">
    <source>
        <dbReference type="Google" id="ProtNLM"/>
    </source>
</evidence>